<evidence type="ECO:0000256" key="5">
    <source>
        <dbReference type="PIRSR" id="PIRSR601019-1"/>
    </source>
</evidence>
<evidence type="ECO:0000256" key="6">
    <source>
        <dbReference type="SAM" id="MobiDB-lite"/>
    </source>
</evidence>
<dbReference type="GO" id="GO:0007188">
    <property type="term" value="P:adenylate cyclase-modulating G protein-coupled receptor signaling pathway"/>
    <property type="evidence" value="ECO:0007669"/>
    <property type="project" value="TreeGrafter"/>
</dbReference>
<dbReference type="GO" id="GO:0005525">
    <property type="term" value="F:GTP binding"/>
    <property type="evidence" value="ECO:0007669"/>
    <property type="project" value="UniProtKB-KW"/>
</dbReference>
<dbReference type="Pfam" id="PF00503">
    <property type="entry name" value="G-alpha"/>
    <property type="match status" value="1"/>
</dbReference>
<dbReference type="PANTHER" id="PTHR10218:SF302">
    <property type="entry name" value="GUANINE NUCLEOTIDE-BINDING PROTEIN ALPHA-5 SUBUNIT"/>
    <property type="match status" value="1"/>
</dbReference>
<evidence type="ECO:0000256" key="4">
    <source>
        <dbReference type="ARBA" id="ARBA00023224"/>
    </source>
</evidence>
<dbReference type="SUPFAM" id="SSF52540">
    <property type="entry name" value="P-loop containing nucleoside triphosphate hydrolases"/>
    <property type="match status" value="1"/>
</dbReference>
<dbReference type="GO" id="GO:0046872">
    <property type="term" value="F:metal ion binding"/>
    <property type="evidence" value="ECO:0007669"/>
    <property type="project" value="UniProtKB-KW"/>
</dbReference>
<evidence type="ECO:0000256" key="2">
    <source>
        <dbReference type="ARBA" id="ARBA00022741"/>
    </source>
</evidence>
<feature type="binding site" evidence="5">
    <location>
        <begin position="534"/>
        <end position="537"/>
    </location>
    <ligand>
        <name>GTP</name>
        <dbReference type="ChEBI" id="CHEBI:37565"/>
    </ligand>
</feature>
<name>A0A8H3IYM0_9LECA</name>
<dbReference type="InterPro" id="IPR027417">
    <property type="entry name" value="P-loop_NTPase"/>
</dbReference>
<evidence type="ECO:0000313" key="8">
    <source>
        <dbReference type="Proteomes" id="UP000664203"/>
    </source>
</evidence>
<reference evidence="7" key="1">
    <citation type="submission" date="2021-03" db="EMBL/GenBank/DDBJ databases">
        <authorList>
            <person name="Tagirdzhanova G."/>
        </authorList>
    </citation>
    <scope>NUCLEOTIDE SEQUENCE</scope>
</reference>
<dbReference type="AlphaFoldDB" id="A0A8H3IYM0"/>
<keyword evidence="1" id="KW-0479">Metal-binding</keyword>
<keyword evidence="3 5" id="KW-0342">GTP-binding</keyword>
<evidence type="ECO:0000256" key="3">
    <source>
        <dbReference type="ARBA" id="ARBA00023134"/>
    </source>
</evidence>
<dbReference type="Proteomes" id="UP000664203">
    <property type="component" value="Unassembled WGS sequence"/>
</dbReference>
<keyword evidence="4" id="KW-0807">Transducer</keyword>
<gene>
    <name evidence="7" type="ORF">ALECFALPRED_005934</name>
</gene>
<comment type="caution">
    <text evidence="7">The sequence shown here is derived from an EMBL/GenBank/DDBJ whole genome shotgun (WGS) entry which is preliminary data.</text>
</comment>
<feature type="region of interest" description="Disordered" evidence="6">
    <location>
        <begin position="609"/>
        <end position="635"/>
    </location>
</feature>
<organism evidence="7 8">
    <name type="scientific">Alectoria fallacina</name>
    <dbReference type="NCBI Taxonomy" id="1903189"/>
    <lineage>
        <taxon>Eukaryota</taxon>
        <taxon>Fungi</taxon>
        <taxon>Dikarya</taxon>
        <taxon>Ascomycota</taxon>
        <taxon>Pezizomycotina</taxon>
        <taxon>Lecanoromycetes</taxon>
        <taxon>OSLEUM clade</taxon>
        <taxon>Lecanoromycetidae</taxon>
        <taxon>Lecanorales</taxon>
        <taxon>Lecanorineae</taxon>
        <taxon>Parmeliaceae</taxon>
        <taxon>Alectoria</taxon>
    </lineage>
</organism>
<dbReference type="GO" id="GO:0005834">
    <property type="term" value="C:heterotrimeric G-protein complex"/>
    <property type="evidence" value="ECO:0007669"/>
    <property type="project" value="TreeGrafter"/>
</dbReference>
<dbReference type="EMBL" id="CAJPDR010000376">
    <property type="protein sequence ID" value="CAF9934385.1"/>
    <property type="molecule type" value="Genomic_DNA"/>
</dbReference>
<dbReference type="SMART" id="SM00275">
    <property type="entry name" value="G_alpha"/>
    <property type="match status" value="1"/>
</dbReference>
<evidence type="ECO:0000313" key="7">
    <source>
        <dbReference type="EMBL" id="CAF9934385.1"/>
    </source>
</evidence>
<dbReference type="PANTHER" id="PTHR10218">
    <property type="entry name" value="GTP-BINDING PROTEIN ALPHA SUBUNIT"/>
    <property type="match status" value="1"/>
</dbReference>
<keyword evidence="2 5" id="KW-0547">Nucleotide-binding</keyword>
<dbReference type="GO" id="GO:0001664">
    <property type="term" value="F:G protein-coupled receptor binding"/>
    <property type="evidence" value="ECO:0007669"/>
    <property type="project" value="TreeGrafter"/>
</dbReference>
<dbReference type="InterPro" id="IPR011025">
    <property type="entry name" value="GproteinA_insert"/>
</dbReference>
<dbReference type="Gene3D" id="3.40.50.300">
    <property type="entry name" value="P-loop containing nucleotide triphosphate hydrolases"/>
    <property type="match status" value="2"/>
</dbReference>
<protein>
    <submittedName>
        <fullName evidence="7">Uncharacterized protein</fullName>
    </submittedName>
</protein>
<dbReference type="OrthoDB" id="19923at2759"/>
<sequence length="684" mass="75704">MDPAAASIVGLVGAAAKVSESLFKFIRNVKEAPKLASTVLQEVSDISACLSQLRKFLMGTKAASRSHENLLMIEQIIVALSNCVLIFSELEEIVESLKPSVPMQLGILSQWILQEQNIRTLFTRLQSSKVSLNLMMTTLTCTSVGEAQASVSELATLVTQVLESNQEMSRRMAKIEQWTFERLPSTFSTLTGRDALPSPSVVGTNTIEDNESVIAMKGLISDSQNGTNGEPIRTFGFSFDQDLKTSRPYTQAMKRHTVWSTASSEIHTMGWSCLSGLSLAEVSQISVINLPVFRQDLWNGQHYASSKIEDFRVGLVLSKSLSNSPNSLTAQQAPTQPAPIFKRRLNIRNPVRAGQRSGSLSIIKEDTCAPVTARKISLLSYGDLIGPSLSGKTTIFNHLQILYGNGITKIERIVAFEVILGNLIQIFTEAWSIWSDQYSQENDRVVPKVKASYYSVQILVQAAKTDHLSNELLGGSCYQSLRHLWNNKGVRDTILSWNNPMFNENNDMTSSLKMFATLTKNESLKSTPFNILLNKFDLFEEKMTLEPIRDYFPSYSGGSDPFLACSYFAGEFLKLDERPNASVRIYRTSAIDRDSIKATMDSIAQTMIRHRSEGSTEGPENSSSTMLLAPTPPQTDTGWIGDTVIVKTVEISKSTYSSTLISSQPDEGFDDIKAFTSSSWLELD</sequence>
<dbReference type="Gene3D" id="1.10.400.10">
    <property type="entry name" value="GI Alpha 1, domain 2-like"/>
    <property type="match status" value="1"/>
</dbReference>
<keyword evidence="8" id="KW-1185">Reference proteome</keyword>
<evidence type="ECO:0000256" key="1">
    <source>
        <dbReference type="ARBA" id="ARBA00022723"/>
    </source>
</evidence>
<dbReference type="GO" id="GO:0003924">
    <property type="term" value="F:GTPase activity"/>
    <property type="evidence" value="ECO:0007669"/>
    <property type="project" value="InterPro"/>
</dbReference>
<dbReference type="InterPro" id="IPR001019">
    <property type="entry name" value="Gprotein_alpha_su"/>
</dbReference>
<dbReference type="GO" id="GO:0005737">
    <property type="term" value="C:cytoplasm"/>
    <property type="evidence" value="ECO:0007669"/>
    <property type="project" value="TreeGrafter"/>
</dbReference>
<proteinExistence type="predicted"/>
<feature type="binding site" evidence="5">
    <location>
        <position position="590"/>
    </location>
    <ligand>
        <name>GTP</name>
        <dbReference type="ChEBI" id="CHEBI:37565"/>
    </ligand>
</feature>
<dbReference type="GO" id="GO:0031683">
    <property type="term" value="F:G-protein beta/gamma-subunit complex binding"/>
    <property type="evidence" value="ECO:0007669"/>
    <property type="project" value="InterPro"/>
</dbReference>
<accession>A0A8H3IYM0</accession>